<dbReference type="EMBL" id="AFPU01000001">
    <property type="protein sequence ID" value="EGP93951.1"/>
    <property type="molecule type" value="Genomic_DNA"/>
</dbReference>
<sequence>MTKKTQILVIGHNDDGCTPAHEKIAYEIGCEVAKSNCVLMTGGLGGVMKAAAKGSHDSNGLTVGIIPQDDPMHANEFCDIVIPSGMGLTRDFLTALSADGIIIVGGGSGTLSEICAAYMHKKPMVAIRNTGGAADKFIDGYVDHRKNVKIIGVDTAKDAVKKILELLHGN</sequence>
<dbReference type="InterPro" id="IPR005268">
    <property type="entry name" value="CHP00725"/>
</dbReference>
<dbReference type="PANTHER" id="PTHR43393:SF3">
    <property type="entry name" value="LYSINE DECARBOXYLASE-LIKE PROTEIN"/>
    <property type="match status" value="1"/>
</dbReference>
<dbReference type="Pfam" id="PF18306">
    <property type="entry name" value="LDcluster4"/>
    <property type="match status" value="1"/>
</dbReference>
<dbReference type="NCBIfam" id="TIGR00725">
    <property type="entry name" value="TIGR00725 family protein"/>
    <property type="match status" value="1"/>
</dbReference>
<dbReference type="InterPro" id="IPR052341">
    <property type="entry name" value="LOG_family_nucleotidases"/>
</dbReference>
<dbReference type="Gene3D" id="3.40.50.450">
    <property type="match status" value="1"/>
</dbReference>
<evidence type="ECO:0000313" key="1">
    <source>
        <dbReference type="EMBL" id="EGP93951.1"/>
    </source>
</evidence>
<dbReference type="STRING" id="1001994.MY1_1193"/>
<dbReference type="RefSeq" id="WP_007550829.1">
    <property type="nucleotide sequence ID" value="NZ_AFPU01000001.1"/>
</dbReference>
<protein>
    <submittedName>
        <fullName evidence="1">Rossmann fold nucleotide-binding protein-like protein/decarboxylase family protein</fullName>
    </submittedName>
</protein>
<dbReference type="PATRIC" id="fig|1001994.6.peg.1180"/>
<gene>
    <name evidence="1" type="ORF">MY1_1193</name>
</gene>
<evidence type="ECO:0000313" key="2">
    <source>
        <dbReference type="Proteomes" id="UP000004440"/>
    </source>
</evidence>
<dbReference type="GO" id="GO:0005829">
    <property type="term" value="C:cytosol"/>
    <property type="evidence" value="ECO:0007669"/>
    <property type="project" value="TreeGrafter"/>
</dbReference>
<name>F9CXE9_9ARCH</name>
<dbReference type="SUPFAM" id="SSF102405">
    <property type="entry name" value="MCP/YpsA-like"/>
    <property type="match status" value="1"/>
</dbReference>
<dbReference type="OrthoDB" id="9570at2157"/>
<dbReference type="InterPro" id="IPR041164">
    <property type="entry name" value="LDcluster4"/>
</dbReference>
<organism evidence="1 2">
    <name type="scientific">Nitrosarchaeum koreense MY1</name>
    <dbReference type="NCBI Taxonomy" id="1001994"/>
    <lineage>
        <taxon>Archaea</taxon>
        <taxon>Nitrososphaerota</taxon>
        <taxon>Nitrososphaeria</taxon>
        <taxon>Nitrosopumilales</taxon>
        <taxon>Nitrosopumilaceae</taxon>
        <taxon>Nitrosarchaeum</taxon>
    </lineage>
</organism>
<comment type="caution">
    <text evidence="1">The sequence shown here is derived from an EMBL/GenBank/DDBJ whole genome shotgun (WGS) entry which is preliminary data.</text>
</comment>
<dbReference type="Proteomes" id="UP000004440">
    <property type="component" value="Unassembled WGS sequence"/>
</dbReference>
<keyword evidence="2" id="KW-1185">Reference proteome</keyword>
<reference evidence="1 2" key="1">
    <citation type="journal article" date="2011" name="J. Bacteriol.">
        <title>Genome Sequence of an Ammonia-Oxidizing Soil Archaeon, "Candidatus Nitrosoarchaeum koreensis" MY1.</title>
        <authorList>
            <person name="Kim B.K."/>
            <person name="Jung M.Y."/>
            <person name="Yu D.S."/>
            <person name="Park S.J."/>
            <person name="Oh T.K."/>
            <person name="Rhee S.K."/>
            <person name="Kim J.F."/>
        </authorList>
    </citation>
    <scope>NUCLEOTIDE SEQUENCE [LARGE SCALE GENOMIC DNA]</scope>
    <source>
        <strain evidence="1 2">MY1</strain>
    </source>
</reference>
<dbReference type="PANTHER" id="PTHR43393">
    <property type="entry name" value="CYTOKININ RIBOSIDE 5'-MONOPHOSPHATE PHOSPHORIBOHYDROLASE"/>
    <property type="match status" value="1"/>
</dbReference>
<proteinExistence type="predicted"/>
<dbReference type="AlphaFoldDB" id="F9CXE9"/>
<accession>F9CXE9</accession>